<evidence type="ECO:0000256" key="1">
    <source>
        <dbReference type="SAM" id="Coils"/>
    </source>
</evidence>
<evidence type="ECO:0000256" key="2">
    <source>
        <dbReference type="SAM" id="Phobius"/>
    </source>
</evidence>
<protein>
    <submittedName>
        <fullName evidence="3">Uncharacterized protein</fullName>
    </submittedName>
</protein>
<evidence type="ECO:0000313" key="4">
    <source>
        <dbReference type="Proteomes" id="UP000186176"/>
    </source>
</evidence>
<evidence type="ECO:0000313" key="3">
    <source>
        <dbReference type="EMBL" id="OII74801.1"/>
    </source>
</evidence>
<keyword evidence="2" id="KW-1133">Transmembrane helix</keyword>
<name>A0A1J4MKP5_9CRYT</name>
<sequence length="449" mass="50841">MVQIDNNGALNGVELREGGIKDDQGLERVNKGGHTKLGIEVGLKDESKPILNARRGIARMVADIVLGKDSTKNYKQGSAAYLIDKIQKMLRIISLVFSLLILIFIITSRINKGRKDISGSFPVGPLGRSVKFDMMLDTLENEHEKLQEESSGEKSDMIGAINKGIESKKNDDNENFKDFDSEVLDDPEYWADDNDKDLWEDDADEYYDMEIISSEKDENDEDLQVSDTIKEDNKVEDNSENGKTVPNENNTQIIKGKRNKGLRSKGVEILLPSSLTLYGRVTHEDTYINGVYNMIMEERKDGKNYPKLHHGRAIYKKEGKTSKNNIIPTLFIMFDGTHEFWIITSSLDPNSKPLAFLPDHALIPIRHVGPYGAHSNSTWVFRNNNGILKDSSVRIVENSSIEFPRVPVHITKATHNWHIKHHKANGKVYSKLKNETSNTNLKVFKDPYN</sequence>
<comment type="caution">
    <text evidence="3">The sequence shown here is derived from an EMBL/GenBank/DDBJ whole genome shotgun (WGS) entry which is preliminary data.</text>
</comment>
<reference evidence="3 4" key="1">
    <citation type="submission" date="2016-10" db="EMBL/GenBank/DDBJ databases">
        <title>Reductive evolution of mitochondrial metabolism and differential evolution of invasion-related proteins in Cryptosporidium.</title>
        <authorList>
            <person name="Liu S."/>
            <person name="Roellig D.M."/>
            <person name="Guo Y."/>
            <person name="Li N."/>
            <person name="Frace M.A."/>
            <person name="Tang K."/>
            <person name="Zhang L."/>
            <person name="Feng Y."/>
            <person name="Xiao L."/>
        </authorList>
    </citation>
    <scope>NUCLEOTIDE SEQUENCE [LARGE SCALE GENOMIC DNA]</scope>
    <source>
        <strain evidence="3">39726</strain>
    </source>
</reference>
<proteinExistence type="predicted"/>
<accession>A0A1J4MKP5</accession>
<feature type="transmembrane region" description="Helical" evidence="2">
    <location>
        <begin position="92"/>
        <end position="110"/>
    </location>
</feature>
<organism evidence="3 4">
    <name type="scientific">Cryptosporidium ubiquitum</name>
    <dbReference type="NCBI Taxonomy" id="857276"/>
    <lineage>
        <taxon>Eukaryota</taxon>
        <taxon>Sar</taxon>
        <taxon>Alveolata</taxon>
        <taxon>Apicomplexa</taxon>
        <taxon>Conoidasida</taxon>
        <taxon>Coccidia</taxon>
        <taxon>Eucoccidiorida</taxon>
        <taxon>Eimeriorina</taxon>
        <taxon>Cryptosporidiidae</taxon>
        <taxon>Cryptosporidium</taxon>
    </lineage>
</organism>
<dbReference type="GeneID" id="39977147"/>
<keyword evidence="2" id="KW-0472">Membrane</keyword>
<dbReference type="RefSeq" id="XP_028875947.1">
    <property type="nucleotide sequence ID" value="XM_029017368.1"/>
</dbReference>
<gene>
    <name evidence="3" type="ORF">cubi_00354</name>
</gene>
<feature type="coiled-coil region" evidence="1">
    <location>
        <begin position="129"/>
        <end position="156"/>
    </location>
</feature>
<keyword evidence="2" id="KW-0812">Transmembrane</keyword>
<dbReference type="EMBL" id="LRBP01000009">
    <property type="protein sequence ID" value="OII74801.1"/>
    <property type="molecule type" value="Genomic_DNA"/>
</dbReference>
<dbReference type="VEuPathDB" id="CryptoDB:cubi_00354"/>
<dbReference type="OrthoDB" id="342230at2759"/>
<keyword evidence="1" id="KW-0175">Coiled coil</keyword>
<dbReference type="AlphaFoldDB" id="A0A1J4MKP5"/>
<dbReference type="Proteomes" id="UP000186176">
    <property type="component" value="Unassembled WGS sequence"/>
</dbReference>
<keyword evidence="4" id="KW-1185">Reference proteome</keyword>